<name>A0A3P6GL08_BRAOL</name>
<accession>A0A3P6GL08</accession>
<dbReference type="AlphaFoldDB" id="A0A3P6GL08"/>
<proteinExistence type="predicted"/>
<dbReference type="EMBL" id="LR031880">
    <property type="protein sequence ID" value="VDD60401.1"/>
    <property type="molecule type" value="Genomic_DNA"/>
</dbReference>
<organism evidence="1">
    <name type="scientific">Brassica oleracea</name>
    <name type="common">Wild cabbage</name>
    <dbReference type="NCBI Taxonomy" id="3712"/>
    <lineage>
        <taxon>Eukaryota</taxon>
        <taxon>Viridiplantae</taxon>
        <taxon>Streptophyta</taxon>
        <taxon>Embryophyta</taxon>
        <taxon>Tracheophyta</taxon>
        <taxon>Spermatophyta</taxon>
        <taxon>Magnoliopsida</taxon>
        <taxon>eudicotyledons</taxon>
        <taxon>Gunneridae</taxon>
        <taxon>Pentapetalae</taxon>
        <taxon>rosids</taxon>
        <taxon>malvids</taxon>
        <taxon>Brassicales</taxon>
        <taxon>Brassicaceae</taxon>
        <taxon>Brassiceae</taxon>
        <taxon>Brassica</taxon>
    </lineage>
</organism>
<evidence type="ECO:0008006" key="2">
    <source>
        <dbReference type="Google" id="ProtNLM"/>
    </source>
</evidence>
<sequence length="109" mass="12747">MITCEIELPNCTPIIYSAIYASNTIEERTDLWVELLNLHSAHDLDTRPWMVGGDFNQILHPYEHSSFCHSTHFLQMFQFRDSLLQMGVFDLRFYGPVHTWTNKCDGPQL</sequence>
<gene>
    <name evidence="1" type="ORF">BOLC6T35854H</name>
</gene>
<reference evidence="1" key="1">
    <citation type="submission" date="2018-11" db="EMBL/GenBank/DDBJ databases">
        <authorList>
            <consortium name="Genoscope - CEA"/>
            <person name="William W."/>
        </authorList>
    </citation>
    <scope>NUCLEOTIDE SEQUENCE</scope>
</reference>
<dbReference type="InterPro" id="IPR036691">
    <property type="entry name" value="Endo/exonu/phosph_ase_sf"/>
</dbReference>
<dbReference type="SUPFAM" id="SSF56219">
    <property type="entry name" value="DNase I-like"/>
    <property type="match status" value="1"/>
</dbReference>
<protein>
    <recommendedName>
        <fullName evidence="2">Endonuclease/exonuclease/phosphatase domain-containing protein</fullName>
    </recommendedName>
</protein>
<evidence type="ECO:0000313" key="1">
    <source>
        <dbReference type="EMBL" id="VDD60401.1"/>
    </source>
</evidence>
<dbReference type="Gene3D" id="3.60.10.10">
    <property type="entry name" value="Endonuclease/exonuclease/phosphatase"/>
    <property type="match status" value="1"/>
</dbReference>